<keyword evidence="2" id="KW-1185">Reference proteome</keyword>
<gene>
    <name evidence="1" type="ORF">GCM10023147_51830</name>
</gene>
<dbReference type="RefSeq" id="WP_345001855.1">
    <property type="nucleotide sequence ID" value="NZ_BAABFR010000192.1"/>
</dbReference>
<organism evidence="1 2">
    <name type="scientific">Tsukamurella soli</name>
    <dbReference type="NCBI Taxonomy" id="644556"/>
    <lineage>
        <taxon>Bacteria</taxon>
        <taxon>Bacillati</taxon>
        <taxon>Actinomycetota</taxon>
        <taxon>Actinomycetes</taxon>
        <taxon>Mycobacteriales</taxon>
        <taxon>Tsukamurellaceae</taxon>
        <taxon>Tsukamurella</taxon>
    </lineage>
</organism>
<name>A0ABP8KJE6_9ACTN</name>
<evidence type="ECO:0000313" key="2">
    <source>
        <dbReference type="Proteomes" id="UP001500635"/>
    </source>
</evidence>
<proteinExistence type="predicted"/>
<reference evidence="2" key="1">
    <citation type="journal article" date="2019" name="Int. J. Syst. Evol. Microbiol.">
        <title>The Global Catalogue of Microorganisms (GCM) 10K type strain sequencing project: providing services to taxonomists for standard genome sequencing and annotation.</title>
        <authorList>
            <consortium name="The Broad Institute Genomics Platform"/>
            <consortium name="The Broad Institute Genome Sequencing Center for Infectious Disease"/>
            <person name="Wu L."/>
            <person name="Ma J."/>
        </authorList>
    </citation>
    <scope>NUCLEOTIDE SEQUENCE [LARGE SCALE GENOMIC DNA]</scope>
    <source>
        <strain evidence="2">JCM 17688</strain>
    </source>
</reference>
<evidence type="ECO:0000313" key="1">
    <source>
        <dbReference type="EMBL" id="GAA4407776.1"/>
    </source>
</evidence>
<protein>
    <recommendedName>
        <fullName evidence="3">CHAD domain-containing protein</fullName>
    </recommendedName>
</protein>
<dbReference type="EMBL" id="BAABFR010000192">
    <property type="protein sequence ID" value="GAA4407776.1"/>
    <property type="molecule type" value="Genomic_DNA"/>
</dbReference>
<evidence type="ECO:0008006" key="3">
    <source>
        <dbReference type="Google" id="ProtNLM"/>
    </source>
</evidence>
<comment type="caution">
    <text evidence="1">The sequence shown here is derived from an EMBL/GenBank/DDBJ whole genome shotgun (WGS) entry which is preliminary data.</text>
</comment>
<accession>A0ABP8KJE6</accession>
<sequence length="364" mass="38679">MTSRLQELGQALDRVLADGDQIAESLVAMDSHPGIRLLSGVAPTGLTARRWPEAAAAMSAAWQYHGRFREVVEQARELRRRADRPRRRPADADLVELPELLYGPVTGGLGDRPGKDGPLTLADLIARIAVGRDTALGVLTAVQNAWVETMPPLDTVDRRLAEAAVLAESVGTGRNRVVALRRELERAREAVITDPLSARIADPVPALAGRLDALTAELACHAAVRDGFDARLAALDAVLRDVEATEATAPQSYSSVLDTIAAPGLPVPDDRGSAGLRSRIDRLRALRDTASRGALAAEPAAVDRLAGDTHSAALQTLRSVTGQLDRRAELRGRLSAYQAKAAYFGLAEAVAARTAGLYGQGGRQ</sequence>
<dbReference type="Proteomes" id="UP001500635">
    <property type="component" value="Unassembled WGS sequence"/>
</dbReference>